<name>A0A7I8KF60_SPIIN</name>
<feature type="transmembrane region" description="Helical" evidence="6">
    <location>
        <begin position="12"/>
        <end position="36"/>
    </location>
</feature>
<gene>
    <name evidence="8" type="ORF">SI8410_05006527</name>
</gene>
<dbReference type="Pfam" id="PF04576">
    <property type="entry name" value="Zein-binding"/>
    <property type="match status" value="1"/>
</dbReference>
<feature type="domain" description="GTD-binding" evidence="7">
    <location>
        <begin position="215"/>
        <end position="313"/>
    </location>
</feature>
<keyword evidence="4 6" id="KW-0472">Membrane</keyword>
<dbReference type="AlphaFoldDB" id="A0A7I8KF60"/>
<dbReference type="PANTHER" id="PTHR31422">
    <property type="entry name" value="BNAANNG28530D PROTEIN"/>
    <property type="match status" value="1"/>
</dbReference>
<dbReference type="GO" id="GO:0080115">
    <property type="term" value="F:myosin XI tail binding"/>
    <property type="evidence" value="ECO:0007669"/>
    <property type="project" value="UniProtKB-ARBA"/>
</dbReference>
<evidence type="ECO:0000256" key="1">
    <source>
        <dbReference type="ARBA" id="ARBA00004370"/>
    </source>
</evidence>
<accession>A0A7I8KF60</accession>
<feature type="coiled-coil region" evidence="5">
    <location>
        <begin position="249"/>
        <end position="276"/>
    </location>
</feature>
<evidence type="ECO:0000256" key="4">
    <source>
        <dbReference type="ARBA" id="ARBA00023136"/>
    </source>
</evidence>
<keyword evidence="2 6" id="KW-0812">Transmembrane</keyword>
<dbReference type="InterPro" id="IPR007656">
    <property type="entry name" value="GTD-bd"/>
</dbReference>
<evidence type="ECO:0000256" key="3">
    <source>
        <dbReference type="ARBA" id="ARBA00022989"/>
    </source>
</evidence>
<evidence type="ECO:0000313" key="9">
    <source>
        <dbReference type="Proteomes" id="UP000663760"/>
    </source>
</evidence>
<dbReference type="GO" id="GO:0016020">
    <property type="term" value="C:membrane"/>
    <property type="evidence" value="ECO:0007669"/>
    <property type="project" value="UniProtKB-SubCell"/>
</dbReference>
<evidence type="ECO:0000256" key="6">
    <source>
        <dbReference type="SAM" id="Phobius"/>
    </source>
</evidence>
<dbReference type="Proteomes" id="UP000663760">
    <property type="component" value="Chromosome 5"/>
</dbReference>
<feature type="coiled-coil region" evidence="5">
    <location>
        <begin position="639"/>
        <end position="666"/>
    </location>
</feature>
<organism evidence="8 9">
    <name type="scientific">Spirodela intermedia</name>
    <name type="common">Intermediate duckweed</name>
    <dbReference type="NCBI Taxonomy" id="51605"/>
    <lineage>
        <taxon>Eukaryota</taxon>
        <taxon>Viridiplantae</taxon>
        <taxon>Streptophyta</taxon>
        <taxon>Embryophyta</taxon>
        <taxon>Tracheophyta</taxon>
        <taxon>Spermatophyta</taxon>
        <taxon>Magnoliopsida</taxon>
        <taxon>Liliopsida</taxon>
        <taxon>Araceae</taxon>
        <taxon>Lemnoideae</taxon>
        <taxon>Spirodela</taxon>
    </lineage>
</organism>
<dbReference type="EMBL" id="LR746268">
    <property type="protein sequence ID" value="CAA7395864.1"/>
    <property type="molecule type" value="Genomic_DNA"/>
</dbReference>
<dbReference type="OrthoDB" id="1933744at2759"/>
<evidence type="ECO:0000256" key="5">
    <source>
        <dbReference type="SAM" id="Coils"/>
    </source>
</evidence>
<keyword evidence="5" id="KW-0175">Coiled coil</keyword>
<evidence type="ECO:0000256" key="2">
    <source>
        <dbReference type="ARBA" id="ARBA00022692"/>
    </source>
</evidence>
<protein>
    <recommendedName>
        <fullName evidence="7">GTD-binding domain-containing protein</fullName>
    </recommendedName>
</protein>
<keyword evidence="9" id="KW-1185">Reference proteome</keyword>
<evidence type="ECO:0000313" key="8">
    <source>
        <dbReference type="EMBL" id="CAA7395864.1"/>
    </source>
</evidence>
<proteinExistence type="predicted"/>
<keyword evidence="3 6" id="KW-1133">Transmembrane helix</keyword>
<comment type="subcellular location">
    <subcellularLocation>
        <location evidence="1">Membrane</location>
    </subcellularLocation>
</comment>
<sequence length="718" mass="79546">MSCHMINRWTFSGLVGAFLDLALAWFMLCGATVAFLTTKLLELFGQRLPCPCQGLFGRPDEQCLQEMLALYPPRKISHVQMSLRRRFPFSPAWPLEEGTSCHFDVCRDEAQNDEVLETAGEEASVSNWNNVNGHRLSYGDSPSVDKGDGLLHAVLSSIHDMNNSDLSGKIESSARGEVDALSVGSIKQLTRCGATENDSVSGVLAENRCKEGGISAIRILEQALEEEQVARSSLYLELEKERSAAATAADEAMAMILRLQKEKASIEMEARQYERIVEERTAYDEEEMNILKEIIVRRERENHVLEKEVELYRQMILSGDGSQQQPSDELHDVIKMTGVRLNYSFEFDRDTEIPQDSKFATEGRMVDSDSGHLGNLLHTANLTENDGGPPDCVTHGSGNRYITPLARDEEGKCSRTGDEQPSGALVEDICCLSPCYDTLSHSSEIHGQKKSGASLELPTDAQEKGILAGDLCASWQSQAFGSHPLDTSEDISHNEAHVSLNKVEKTDFDGSGWLPRDEAGQDNQLDGDGRGFNICDAHLESEPAVLDVHITDEEMNIAGNRHANCFSQVARGSDNSICDAFSKPDGGRKVDLTRRYSGSTCLEADRNVRRSISGSRRALLPVNMSCDSFSLSNLRRNSMSAVDRERSKLEAEVEFLRDRLRIIQDGREKLNLSEHKEKENCQLKLLEEIVSQLCAIRKLARPGKPISQVSSDSPTSKV</sequence>
<reference evidence="8" key="1">
    <citation type="submission" date="2020-02" db="EMBL/GenBank/DDBJ databases">
        <authorList>
            <person name="Scholz U."/>
            <person name="Mascher M."/>
            <person name="Fiebig A."/>
        </authorList>
    </citation>
    <scope>NUCLEOTIDE SEQUENCE</scope>
</reference>
<dbReference type="PANTHER" id="PTHR31422:SF3">
    <property type="entry name" value="GTD-BINDING DOMAIN-CONTAINING PROTEIN"/>
    <property type="match status" value="1"/>
</dbReference>
<evidence type="ECO:0000259" key="7">
    <source>
        <dbReference type="PROSITE" id="PS51775"/>
    </source>
</evidence>
<dbReference type="PROSITE" id="PS51775">
    <property type="entry name" value="GTD_BINDING"/>
    <property type="match status" value="1"/>
</dbReference>